<dbReference type="Pfam" id="PF24840">
    <property type="entry name" value="NTF2_SigF"/>
    <property type="match status" value="1"/>
</dbReference>
<evidence type="ECO:0000313" key="4">
    <source>
        <dbReference type="Proteomes" id="UP001314263"/>
    </source>
</evidence>
<dbReference type="AlphaFoldDB" id="A0AAV1IKW5"/>
<evidence type="ECO:0000313" key="3">
    <source>
        <dbReference type="EMBL" id="CAK0786568.1"/>
    </source>
</evidence>
<dbReference type="PANTHER" id="PTHR35393">
    <property type="entry name" value="CHROMOSOME 1, WHOLE GENOME SHOTGUN SEQUENCE"/>
    <property type="match status" value="1"/>
</dbReference>
<dbReference type="InterPro" id="IPR057514">
    <property type="entry name" value="NTF2_SigF"/>
</dbReference>
<accession>A0AAV1IKW5</accession>
<reference evidence="3 4" key="1">
    <citation type="submission" date="2023-10" db="EMBL/GenBank/DDBJ databases">
        <authorList>
            <person name="Maclean D."/>
            <person name="Macfadyen A."/>
        </authorList>
    </citation>
    <scope>NUCLEOTIDE SEQUENCE [LARGE SCALE GENOMIC DNA]</scope>
</reference>
<comment type="caution">
    <text evidence="3">The sequence shown here is derived from an EMBL/GenBank/DDBJ whole genome shotgun (WGS) entry which is preliminary data.</text>
</comment>
<keyword evidence="4" id="KW-1185">Reference proteome</keyword>
<organism evidence="3 4">
    <name type="scientific">Coccomyxa viridis</name>
    <dbReference type="NCBI Taxonomy" id="1274662"/>
    <lineage>
        <taxon>Eukaryota</taxon>
        <taxon>Viridiplantae</taxon>
        <taxon>Chlorophyta</taxon>
        <taxon>core chlorophytes</taxon>
        <taxon>Trebouxiophyceae</taxon>
        <taxon>Trebouxiophyceae incertae sedis</taxon>
        <taxon>Coccomyxaceae</taxon>
        <taxon>Coccomyxa</taxon>
    </lineage>
</organism>
<name>A0AAV1IKW5_9CHLO</name>
<dbReference type="EMBL" id="CAUYUE010000015">
    <property type="protein sequence ID" value="CAK0786568.1"/>
    <property type="molecule type" value="Genomic_DNA"/>
</dbReference>
<proteinExistence type="predicted"/>
<dbReference type="PANTHER" id="PTHR35393:SF1">
    <property type="entry name" value="SNOAL-LIKE DOMAIN-CONTAINING PROTEIN"/>
    <property type="match status" value="1"/>
</dbReference>
<gene>
    <name evidence="3" type="ORF">CVIRNUC_009781</name>
</gene>
<evidence type="ECO:0000256" key="1">
    <source>
        <dbReference type="SAM" id="MobiDB-lite"/>
    </source>
</evidence>
<feature type="region of interest" description="Disordered" evidence="1">
    <location>
        <begin position="370"/>
        <end position="394"/>
    </location>
</feature>
<evidence type="ECO:0000259" key="2">
    <source>
        <dbReference type="Pfam" id="PF24840"/>
    </source>
</evidence>
<feature type="domain" description="SigF-like NTF2-like" evidence="2">
    <location>
        <begin position="21"/>
        <end position="147"/>
    </location>
</feature>
<dbReference type="InterPro" id="IPR032710">
    <property type="entry name" value="NTF2-like_dom_sf"/>
</dbReference>
<dbReference type="SUPFAM" id="SSF54427">
    <property type="entry name" value="NTF2-like"/>
    <property type="match status" value="1"/>
</dbReference>
<sequence length="394" mass="45197">MQNIDKDLEFAIEKVLCGTWKERKEVIDKVFVEDATFWHLFHNAFGRNNIHGIYQFWALSNWPPLKIKFLRVVGDTKANIAIVDLLEYCNVWPIPPWTFLGGPVMRLHVIFKFRDTPQGKKIYYQEDHSVWSESALLHTFPAIGRLMEEYSMPLIGRMVSGLGLALYQCETSDTHKEVDFQTPDAKQNGRKGSTGLVDIHRDLPKAVEGIFHGSAAQRKAVIQDLYAEDAVVWNLAYTVTGKRAIFGVFNLWCTLNHVNVKINRILPAGDLVMVDAVQEARPKWLPDFIAPWVVWNYIVLRLGDAPDGRGKVIVRHENHPMGTEATFIYNLWIFSYLINFIRRLTGIIWGFTGRVIYLALDTFDTQKDSERHLSDAPTEFVPPERDVPTPNEDS</sequence>
<protein>
    <recommendedName>
        <fullName evidence="2">SigF-like NTF2-like domain-containing protein</fullName>
    </recommendedName>
</protein>
<dbReference type="Proteomes" id="UP001314263">
    <property type="component" value="Unassembled WGS sequence"/>
</dbReference>